<reference evidence="7 8" key="1">
    <citation type="submission" date="2019-01" db="EMBL/GenBank/DDBJ databases">
        <title>Sequencing of cultivated peanut Arachis hypogaea provides insights into genome evolution and oil improvement.</title>
        <authorList>
            <person name="Chen X."/>
        </authorList>
    </citation>
    <scope>NUCLEOTIDE SEQUENCE [LARGE SCALE GENOMIC DNA]</scope>
    <source>
        <strain evidence="8">cv. Fuhuasheng</strain>
        <tissue evidence="7">Leaves</tissue>
    </source>
</reference>
<comment type="similarity">
    <text evidence="2">Belongs to the IQD family.</text>
</comment>
<feature type="region of interest" description="Disordered" evidence="5">
    <location>
        <begin position="7"/>
        <end position="52"/>
    </location>
</feature>
<dbReference type="InterPro" id="IPR025064">
    <property type="entry name" value="DUF4005"/>
</dbReference>
<feature type="compositionally biased region" description="Polar residues" evidence="5">
    <location>
        <begin position="388"/>
        <end position="402"/>
    </location>
</feature>
<dbReference type="Pfam" id="PF13178">
    <property type="entry name" value="DUF4005"/>
    <property type="match status" value="1"/>
</dbReference>
<evidence type="ECO:0000313" key="7">
    <source>
        <dbReference type="EMBL" id="RYR06735.1"/>
    </source>
</evidence>
<dbReference type="SMART" id="SM00015">
    <property type="entry name" value="IQ"/>
    <property type="match status" value="2"/>
</dbReference>
<sequence>MGFLRRLFGGGGKKNHHHTPPPGKEKRSWSFVKQSTRDNKSNNNNGYDNFTDNLDPNRHAIAVAAATAAVAEAALAAAHAAAEVVRLTSGGGAATPAQVQLRLAEEIAAVKIQSAFRGYLARRALRALKALVKLQALVRGHIVRKQSADMLRRMQTLVRLQARARASRVHLSDNMPSFKSSLSHYPVPEEYEYPLRAYSTKFDGSSILKRCCSNSNFRDIELERARFGSSWLDSWMEQSAWSQTGNASKKNGHIDDEKSDKILEVDTWKPHMNSHNNSSSSFKAPQHYFAPDYSDNFLMAYESPSKRSSKALNTSFSSREVLPLGSPRFHKGKEVVMASRTAENSPQAFSASSRLSNGGRRGPFTPTKSECSWGFFNGYTSHPSYMANTESSRAKVRSQSAPRQRLEFERYGSTRRSFQNPWDARPNPSSTSSQFN</sequence>
<dbReference type="InterPro" id="IPR000048">
    <property type="entry name" value="IQ_motif_EF-hand-BS"/>
</dbReference>
<evidence type="ECO:0000256" key="5">
    <source>
        <dbReference type="SAM" id="MobiDB-lite"/>
    </source>
</evidence>
<organism evidence="7 8">
    <name type="scientific">Arachis hypogaea</name>
    <name type="common">Peanut</name>
    <dbReference type="NCBI Taxonomy" id="3818"/>
    <lineage>
        <taxon>Eukaryota</taxon>
        <taxon>Viridiplantae</taxon>
        <taxon>Streptophyta</taxon>
        <taxon>Embryophyta</taxon>
        <taxon>Tracheophyta</taxon>
        <taxon>Spermatophyta</taxon>
        <taxon>Magnoliopsida</taxon>
        <taxon>eudicotyledons</taxon>
        <taxon>Gunneridae</taxon>
        <taxon>Pentapetalae</taxon>
        <taxon>rosids</taxon>
        <taxon>fabids</taxon>
        <taxon>Fabales</taxon>
        <taxon>Fabaceae</taxon>
        <taxon>Papilionoideae</taxon>
        <taxon>50 kb inversion clade</taxon>
        <taxon>dalbergioids sensu lato</taxon>
        <taxon>Dalbergieae</taxon>
        <taxon>Pterocarpus clade</taxon>
        <taxon>Arachis</taxon>
    </lineage>
</organism>
<accession>A0A444YXR4</accession>
<name>A0A444YXR4_ARAHY</name>
<dbReference type="Gramene" id="arahy.Tifrunner.gnm2.ann2.Ah15g534700.1">
    <property type="protein sequence ID" value="arahy.Tifrunner.gnm2.ann2.Ah15g534700.1-CDS"/>
    <property type="gene ID" value="arahy.Tifrunner.gnm2.ann2.Ah15g534700"/>
</dbReference>
<dbReference type="Pfam" id="PF00612">
    <property type="entry name" value="IQ"/>
    <property type="match status" value="2"/>
</dbReference>
<dbReference type="CDD" id="cd23767">
    <property type="entry name" value="IQCD"/>
    <property type="match status" value="1"/>
</dbReference>
<dbReference type="GO" id="GO:0005516">
    <property type="term" value="F:calmodulin binding"/>
    <property type="evidence" value="ECO:0007669"/>
    <property type="project" value="UniProtKB-KW"/>
</dbReference>
<evidence type="ECO:0000256" key="3">
    <source>
        <dbReference type="ARBA" id="ARBA00024378"/>
    </source>
</evidence>
<dbReference type="OrthoDB" id="1686972at2759"/>
<feature type="domain" description="DUF4005" evidence="6">
    <location>
        <begin position="345"/>
        <end position="420"/>
    </location>
</feature>
<evidence type="ECO:0000313" key="8">
    <source>
        <dbReference type="Proteomes" id="UP000289738"/>
    </source>
</evidence>
<dbReference type="PANTHER" id="PTHR32295">
    <property type="entry name" value="IQ-DOMAIN 5-RELATED"/>
    <property type="match status" value="1"/>
</dbReference>
<feature type="compositionally biased region" description="Polar residues" evidence="5">
    <location>
        <begin position="427"/>
        <end position="436"/>
    </location>
</feature>
<dbReference type="EMBL" id="SDMP01000015">
    <property type="protein sequence ID" value="RYR06735.1"/>
    <property type="molecule type" value="Genomic_DNA"/>
</dbReference>
<comment type="function">
    <text evidence="4">May be involved in cooperative interactions with calmodulins or calmodulin-like proteins. Recruits calmodulin proteins to microtubules, thus being a potential scaffold in cellular signaling and trafficking. May associate with nucleic acids and regulate gene expression at the transcriptional or post-transcriptional level.</text>
</comment>
<dbReference type="STRING" id="3818.A0A444YXR4"/>
<dbReference type="Gene3D" id="1.20.5.190">
    <property type="match status" value="1"/>
</dbReference>
<dbReference type="PANTHER" id="PTHR32295:SF174">
    <property type="entry name" value="PROTEIN IQ-DOMAIN 24"/>
    <property type="match status" value="1"/>
</dbReference>
<feature type="region of interest" description="Disordered" evidence="5">
    <location>
        <begin position="340"/>
        <end position="363"/>
    </location>
</feature>
<keyword evidence="1" id="KW-0112">Calmodulin-binding</keyword>
<evidence type="ECO:0000256" key="4">
    <source>
        <dbReference type="ARBA" id="ARBA00045534"/>
    </source>
</evidence>
<feature type="region of interest" description="Disordered" evidence="5">
    <location>
        <begin position="388"/>
        <end position="436"/>
    </location>
</feature>
<feature type="compositionally biased region" description="Low complexity" evidence="5">
    <location>
        <begin position="41"/>
        <end position="52"/>
    </location>
</feature>
<comment type="caution">
    <text evidence="7">The sequence shown here is derived from an EMBL/GenBank/DDBJ whole genome shotgun (WGS) entry which is preliminary data.</text>
</comment>
<feature type="compositionally biased region" description="Polar residues" evidence="5">
    <location>
        <begin position="341"/>
        <end position="356"/>
    </location>
</feature>
<comment type="subunit">
    <text evidence="3">Binds to multiple calmodulin (CaM) in the presence of Ca(2+) and CaM-like proteins.</text>
</comment>
<keyword evidence="8" id="KW-1185">Reference proteome</keyword>
<dbReference type="AlphaFoldDB" id="A0A444YXR4"/>
<protein>
    <recommendedName>
        <fullName evidence="6">DUF4005 domain-containing protein</fullName>
    </recommendedName>
</protein>
<gene>
    <name evidence="7" type="ORF">Ahy_B05g074034</name>
</gene>
<dbReference type="PROSITE" id="PS50096">
    <property type="entry name" value="IQ"/>
    <property type="match status" value="2"/>
</dbReference>
<evidence type="ECO:0000259" key="6">
    <source>
        <dbReference type="Pfam" id="PF13178"/>
    </source>
</evidence>
<dbReference type="Proteomes" id="UP000289738">
    <property type="component" value="Chromosome B05"/>
</dbReference>
<dbReference type="InterPro" id="IPR027417">
    <property type="entry name" value="P-loop_NTPase"/>
</dbReference>
<dbReference type="SUPFAM" id="SSF52540">
    <property type="entry name" value="P-loop containing nucleoside triphosphate hydrolases"/>
    <property type="match status" value="1"/>
</dbReference>
<evidence type="ECO:0000256" key="1">
    <source>
        <dbReference type="ARBA" id="ARBA00022860"/>
    </source>
</evidence>
<evidence type="ECO:0000256" key="2">
    <source>
        <dbReference type="ARBA" id="ARBA00024341"/>
    </source>
</evidence>
<proteinExistence type="inferred from homology"/>